<evidence type="ECO:0000313" key="8">
    <source>
        <dbReference type="Proteomes" id="UP000175989"/>
    </source>
</evidence>
<keyword evidence="4" id="KW-0732">Signal</keyword>
<gene>
    <name evidence="7" type="primary">bamA_2</name>
    <name evidence="7" type="ORF">DUPY_20970</name>
</gene>
<dbReference type="GO" id="GO:0008320">
    <property type="term" value="F:protein transmembrane transporter activity"/>
    <property type="evidence" value="ECO:0007669"/>
    <property type="project" value="TreeGrafter"/>
</dbReference>
<dbReference type="Pfam" id="PF08479">
    <property type="entry name" value="POTRA_2"/>
    <property type="match status" value="1"/>
</dbReference>
<organism evidence="7 8">
    <name type="scientific">Duganella phyllosphaerae</name>
    <dbReference type="NCBI Taxonomy" id="762836"/>
    <lineage>
        <taxon>Bacteria</taxon>
        <taxon>Pseudomonadati</taxon>
        <taxon>Pseudomonadota</taxon>
        <taxon>Betaproteobacteria</taxon>
        <taxon>Burkholderiales</taxon>
        <taxon>Oxalobacteraceae</taxon>
        <taxon>Telluria group</taxon>
        <taxon>Duganella</taxon>
    </lineage>
</organism>
<comment type="caution">
    <text evidence="7">The sequence shown here is derived from an EMBL/GenBank/DDBJ whole genome shotgun (WGS) entry which is preliminary data.</text>
</comment>
<evidence type="ECO:0000259" key="6">
    <source>
        <dbReference type="Pfam" id="PF08479"/>
    </source>
</evidence>
<dbReference type="PATRIC" id="fig|762836.4.peg.2173"/>
<sequence>MSGCNSLDMSPQELSHMNDRLVRLLAGSALLLCASSANALSQEADTVAAAPESPRFDIARYEVSGDTLLGEPLVQALVAPFAGRQRDFGAIQQAVEALENAYRERGYTLVMVALPEQELDRGAVRLTVVQTQIGKVAIAGNHYVDNANVRRALPGLVEGQTPNMPALSQSLVLANENPARKLEVKLAGGEAEGVVNADVTVVDDNPWKATLNLDNTGSDSSGKTHAGVVLQHANLWGRDHVASVQYTTSLEHGSQIGVYGAGYHVPLYALGDSLDFFASYSNVDSGTVSAGIVDLAVSGRGTTAGARYNQNFGKRDNYEPKLVYGLDFKAYRNSLQFFGTELGTDVTVRPISIAYIGTWRLESGEASVGVTLARNIPGGKNGSQQDFTLARVGAKAGYTALRLSGSVSQALGEGSDWQWRALFNGQYTPDALVPGEQFGVGGGASVRGFLEREVSNDSGANLNLELYTPHWCGNGGYQCRALAFYDTGWVRRNHALPGEVASMAIGSAGLGLRMMLSRYANVQLDYAHVVNPGETGRRDANRLHFRVALSY</sequence>
<keyword evidence="8" id="KW-1185">Reference proteome</keyword>
<accession>A0A1E7WQL3</accession>
<keyword evidence="1" id="KW-1134">Transmembrane beta strand</keyword>
<dbReference type="InterPro" id="IPR051544">
    <property type="entry name" value="TPS_OM_transporter"/>
</dbReference>
<dbReference type="Gene3D" id="2.40.160.50">
    <property type="entry name" value="membrane protein fhac: a member of the omp85/tpsb transporter family"/>
    <property type="match status" value="1"/>
</dbReference>
<keyword evidence="3" id="KW-0998">Cell outer membrane</keyword>
<proteinExistence type="predicted"/>
<dbReference type="InterPro" id="IPR005565">
    <property type="entry name" value="Hemolysn_activator_HlyB_C"/>
</dbReference>
<name>A0A1E7WQL3_9BURK</name>
<keyword evidence="2" id="KW-0812">Transmembrane</keyword>
<feature type="chain" id="PRO_5009207509" evidence="4">
    <location>
        <begin position="40"/>
        <end position="551"/>
    </location>
</feature>
<protein>
    <submittedName>
        <fullName evidence="7">Outer membrane protein assembly factor BamA</fullName>
    </submittedName>
</protein>
<dbReference type="InterPro" id="IPR013686">
    <property type="entry name" value="Polypept-transport_assoc_ShlB"/>
</dbReference>
<dbReference type="Gene3D" id="3.10.20.310">
    <property type="entry name" value="membrane protein fhac"/>
    <property type="match status" value="1"/>
</dbReference>
<dbReference type="GO" id="GO:0046819">
    <property type="term" value="P:protein secretion by the type V secretion system"/>
    <property type="evidence" value="ECO:0007669"/>
    <property type="project" value="TreeGrafter"/>
</dbReference>
<feature type="signal peptide" evidence="4">
    <location>
        <begin position="1"/>
        <end position="39"/>
    </location>
</feature>
<reference evidence="8" key="1">
    <citation type="journal article" date="2016" name="Front. Microbiol.">
        <title>Molecular Keys to the Janthinobacterium and Duganella spp. Interaction with the Plant Pathogen Fusarium graminearum.</title>
        <authorList>
            <person name="Haack F.S."/>
            <person name="Poehlein A."/>
            <person name="Kroger C."/>
            <person name="Voigt C.A."/>
            <person name="Piepenbring M."/>
            <person name="Bode H.B."/>
            <person name="Daniel R."/>
            <person name="Schafer W."/>
            <person name="Streit W.R."/>
        </authorList>
    </citation>
    <scope>NUCLEOTIDE SEQUENCE [LARGE SCALE GENOMIC DNA]</scope>
    <source>
        <strain evidence="8">T54</strain>
    </source>
</reference>
<dbReference type="GO" id="GO:0098046">
    <property type="term" value="C:type V protein secretion system complex"/>
    <property type="evidence" value="ECO:0007669"/>
    <property type="project" value="TreeGrafter"/>
</dbReference>
<dbReference type="EMBL" id="LROM01000078">
    <property type="protein sequence ID" value="OFA01869.1"/>
    <property type="molecule type" value="Genomic_DNA"/>
</dbReference>
<evidence type="ECO:0000259" key="5">
    <source>
        <dbReference type="Pfam" id="PF03865"/>
    </source>
</evidence>
<evidence type="ECO:0000256" key="4">
    <source>
        <dbReference type="SAM" id="SignalP"/>
    </source>
</evidence>
<feature type="domain" description="Polypeptide-transport-associated ShlB-type" evidence="6">
    <location>
        <begin position="56"/>
        <end position="130"/>
    </location>
</feature>
<evidence type="ECO:0000313" key="7">
    <source>
        <dbReference type="EMBL" id="OFA01869.1"/>
    </source>
</evidence>
<evidence type="ECO:0000256" key="2">
    <source>
        <dbReference type="ARBA" id="ARBA00022692"/>
    </source>
</evidence>
<evidence type="ECO:0000256" key="1">
    <source>
        <dbReference type="ARBA" id="ARBA00022452"/>
    </source>
</evidence>
<dbReference type="AlphaFoldDB" id="A0A1E7WQL3"/>
<keyword evidence="1" id="KW-0472">Membrane</keyword>
<evidence type="ECO:0000256" key="3">
    <source>
        <dbReference type="ARBA" id="ARBA00023237"/>
    </source>
</evidence>
<dbReference type="PANTHER" id="PTHR34597">
    <property type="entry name" value="SLR1661 PROTEIN"/>
    <property type="match status" value="1"/>
</dbReference>
<dbReference type="Pfam" id="PF03865">
    <property type="entry name" value="ShlB"/>
    <property type="match status" value="1"/>
</dbReference>
<feature type="domain" description="Haemolysin activator HlyB C-terminal" evidence="5">
    <location>
        <begin position="198"/>
        <end position="507"/>
    </location>
</feature>
<dbReference type="PANTHER" id="PTHR34597:SF6">
    <property type="entry name" value="BLR6126 PROTEIN"/>
    <property type="match status" value="1"/>
</dbReference>
<dbReference type="Proteomes" id="UP000175989">
    <property type="component" value="Unassembled WGS sequence"/>
</dbReference>